<dbReference type="EMBL" id="CP032630">
    <property type="protein sequence ID" value="AYF97208.1"/>
    <property type="molecule type" value="Genomic_DNA"/>
</dbReference>
<protein>
    <submittedName>
        <fullName evidence="1">Uncharacterized protein</fullName>
    </submittedName>
</protein>
<evidence type="ECO:0000313" key="1">
    <source>
        <dbReference type="EMBL" id="AYF97208.1"/>
    </source>
</evidence>
<keyword evidence="2" id="KW-1185">Reference proteome</keyword>
<accession>A0A387B619</accession>
<organism evidence="1 2">
    <name type="scientific">Protaetiibacter intestinalis</name>
    <dbReference type="NCBI Taxonomy" id="2419774"/>
    <lineage>
        <taxon>Bacteria</taxon>
        <taxon>Bacillati</taxon>
        <taxon>Actinomycetota</taxon>
        <taxon>Actinomycetes</taxon>
        <taxon>Micrococcales</taxon>
        <taxon>Microbacteriaceae</taxon>
        <taxon>Protaetiibacter</taxon>
    </lineage>
</organism>
<proteinExistence type="predicted"/>
<evidence type="ECO:0000313" key="2">
    <source>
        <dbReference type="Proteomes" id="UP000278886"/>
    </source>
</evidence>
<dbReference type="Proteomes" id="UP000278886">
    <property type="component" value="Chromosome"/>
</dbReference>
<reference evidence="2" key="1">
    <citation type="submission" date="2018-09" db="EMBL/GenBank/DDBJ databases">
        <title>Genome sequencing of strain 2DFWR-13.</title>
        <authorList>
            <person name="Heo J."/>
            <person name="Kim S.-J."/>
            <person name="Kwon S.-W."/>
        </authorList>
    </citation>
    <scope>NUCLEOTIDE SEQUENCE [LARGE SCALE GENOMIC DNA]</scope>
    <source>
        <strain evidence="2">2DFWR-13</strain>
    </source>
</reference>
<name>A0A387B619_9MICO</name>
<sequence>MDWARVECKYRDHTYEWLSTVAARLAFEGYTRVSNVPLNLLEELVGRVKERDRVHAYDEGGHTDGVTPSGAVDS</sequence>
<dbReference type="AlphaFoldDB" id="A0A387B619"/>
<gene>
    <name evidence="1" type="ORF">D7I47_02380</name>
</gene>
<dbReference type="KEGG" id="lyd:D7I47_02380"/>